<evidence type="ECO:0000256" key="6">
    <source>
        <dbReference type="RuleBase" id="RU003968"/>
    </source>
</evidence>
<keyword evidence="10" id="KW-1185">Reference proteome</keyword>
<dbReference type="InterPro" id="IPR000172">
    <property type="entry name" value="GMC_OxRdtase_N"/>
</dbReference>
<dbReference type="InterPro" id="IPR007867">
    <property type="entry name" value="GMC_OxRtase_C"/>
</dbReference>
<evidence type="ECO:0000256" key="7">
    <source>
        <dbReference type="SAM" id="SignalP"/>
    </source>
</evidence>
<keyword evidence="7" id="KW-0732">Signal</keyword>
<dbReference type="PROSITE" id="PS00623">
    <property type="entry name" value="GMC_OXRED_1"/>
    <property type="match status" value="1"/>
</dbReference>
<keyword evidence="3 6" id="KW-0285">Flavoprotein</keyword>
<dbReference type="Pfam" id="PF00732">
    <property type="entry name" value="GMC_oxred_N"/>
    <property type="match status" value="1"/>
</dbReference>
<evidence type="ECO:0000256" key="2">
    <source>
        <dbReference type="ARBA" id="ARBA00010790"/>
    </source>
</evidence>
<keyword evidence="4 5" id="KW-0274">FAD</keyword>
<evidence type="ECO:0000256" key="5">
    <source>
        <dbReference type="PIRSR" id="PIRSR000137-2"/>
    </source>
</evidence>
<accession>A0AAV3Y6S0</accession>
<dbReference type="EMBL" id="BLXT01000501">
    <property type="protein sequence ID" value="GFN77783.1"/>
    <property type="molecule type" value="Genomic_DNA"/>
</dbReference>
<feature type="binding site" evidence="5">
    <location>
        <position position="304"/>
    </location>
    <ligand>
        <name>FAD</name>
        <dbReference type="ChEBI" id="CHEBI:57692"/>
    </ligand>
</feature>
<dbReference type="PANTHER" id="PTHR11552">
    <property type="entry name" value="GLUCOSE-METHANOL-CHOLINE GMC OXIDOREDUCTASE"/>
    <property type="match status" value="1"/>
</dbReference>
<feature type="domain" description="Glucose-methanol-choline oxidoreductase N-terminal" evidence="8">
    <location>
        <begin position="165"/>
        <end position="188"/>
    </location>
</feature>
<feature type="signal peptide" evidence="7">
    <location>
        <begin position="1"/>
        <end position="27"/>
    </location>
</feature>
<protein>
    <submittedName>
        <fullName evidence="9">Glucose dehydrogenase [acceptor]</fullName>
    </submittedName>
</protein>
<evidence type="ECO:0000256" key="4">
    <source>
        <dbReference type="ARBA" id="ARBA00022827"/>
    </source>
</evidence>
<evidence type="ECO:0000259" key="8">
    <source>
        <dbReference type="PROSITE" id="PS00623"/>
    </source>
</evidence>
<evidence type="ECO:0000313" key="9">
    <source>
        <dbReference type="EMBL" id="GFN77783.1"/>
    </source>
</evidence>
<dbReference type="GO" id="GO:0016614">
    <property type="term" value="F:oxidoreductase activity, acting on CH-OH group of donors"/>
    <property type="evidence" value="ECO:0007669"/>
    <property type="project" value="InterPro"/>
</dbReference>
<comment type="caution">
    <text evidence="9">The sequence shown here is derived from an EMBL/GenBank/DDBJ whole genome shotgun (WGS) entry which is preliminary data.</text>
</comment>
<dbReference type="Proteomes" id="UP000735302">
    <property type="component" value="Unassembled WGS sequence"/>
</dbReference>
<dbReference type="InterPro" id="IPR012132">
    <property type="entry name" value="GMC_OxRdtase"/>
</dbReference>
<comment type="cofactor">
    <cofactor evidence="1 5">
        <name>FAD</name>
        <dbReference type="ChEBI" id="CHEBI:57692"/>
    </cofactor>
</comment>
<dbReference type="SUPFAM" id="SSF51905">
    <property type="entry name" value="FAD/NAD(P)-binding domain"/>
    <property type="match status" value="1"/>
</dbReference>
<evidence type="ECO:0000313" key="10">
    <source>
        <dbReference type="Proteomes" id="UP000735302"/>
    </source>
</evidence>
<dbReference type="GO" id="GO:0050660">
    <property type="term" value="F:flavin adenine dinucleotide binding"/>
    <property type="evidence" value="ECO:0007669"/>
    <property type="project" value="InterPro"/>
</dbReference>
<dbReference type="Gene3D" id="3.30.560.10">
    <property type="entry name" value="Glucose Oxidase, domain 3"/>
    <property type="match status" value="1"/>
</dbReference>
<dbReference type="InterPro" id="IPR036188">
    <property type="entry name" value="FAD/NAD-bd_sf"/>
</dbReference>
<sequence>MAAYPIDSTLLVVILVYLMVGLPPLHAKTLNESTCEEPDGQVECGQLHFNSNVSGGGNYTLNCKLSDAANDPLKTPLTSRLRSSYDYIIVGGGSAGSVLASRLSEDPGLQVLLIEAGADDRNKPQLVIPLAGLSTFNSPLDWAYHTMADRRFKGLDNKINIWRSGKVLGGGSSINAMIYCRGSPYDFDRWANYTEDETWDYRHVLSYFMRAEGAQGDLRYSAYHGKVGPLSVSSGANVDFPGVFMKAAVEAGFVENPDYNGASMLGASYVQRTQLKGERMSASRAYLRPALGRPNLDVVVHTHVTRVVIREGRAVGVEMVQSWGTSRATTFNVEAKSEVILSSGTVGSTKLLLLSGVGPASHLESLGIPVVADLPVGQNLQDHLHYHVNFQMTPQIGVSLNDFADLGSILKYITTKSGPLATAYAVEAVFMEALTEEAKALNWPHLIYEVLAMPSSSAEMKALNYDSETIKELSHRDQVINGFQLLATLVHPESRGAIYLKSTDPFEQPMIDTNYLERQEDIDVLIKGIEIAHRIAAAPSLQSIGAALTEEFSYSPCKQFAFNSSDFWRCEILNRPVTIYHATGTNKMGPQDDPTAVLDSELRVRKIHGLRVVDASIMPWVTSCNINAPTIMIAEKAADMIRGMPPLSPTDI</sequence>
<proteinExistence type="inferred from homology"/>
<evidence type="ECO:0000256" key="1">
    <source>
        <dbReference type="ARBA" id="ARBA00001974"/>
    </source>
</evidence>
<dbReference type="PIRSF" id="PIRSF000137">
    <property type="entry name" value="Alcohol_oxidase"/>
    <property type="match status" value="1"/>
</dbReference>
<dbReference type="Gene3D" id="3.50.50.60">
    <property type="entry name" value="FAD/NAD(P)-binding domain"/>
    <property type="match status" value="1"/>
</dbReference>
<organism evidence="9 10">
    <name type="scientific">Plakobranchus ocellatus</name>
    <dbReference type="NCBI Taxonomy" id="259542"/>
    <lineage>
        <taxon>Eukaryota</taxon>
        <taxon>Metazoa</taxon>
        <taxon>Spiralia</taxon>
        <taxon>Lophotrochozoa</taxon>
        <taxon>Mollusca</taxon>
        <taxon>Gastropoda</taxon>
        <taxon>Heterobranchia</taxon>
        <taxon>Euthyneura</taxon>
        <taxon>Panpulmonata</taxon>
        <taxon>Sacoglossa</taxon>
        <taxon>Placobranchoidea</taxon>
        <taxon>Plakobranchidae</taxon>
        <taxon>Plakobranchus</taxon>
    </lineage>
</organism>
<dbReference type="Pfam" id="PF05199">
    <property type="entry name" value="GMC_oxred_C"/>
    <property type="match status" value="1"/>
</dbReference>
<name>A0AAV3Y6S0_9GAST</name>
<gene>
    <name evidence="9" type="ORF">PoB_000428900</name>
</gene>
<dbReference type="AlphaFoldDB" id="A0AAV3Y6S0"/>
<feature type="chain" id="PRO_5043461420" evidence="7">
    <location>
        <begin position="28"/>
        <end position="652"/>
    </location>
</feature>
<dbReference type="SUPFAM" id="SSF54373">
    <property type="entry name" value="FAD-linked reductases, C-terminal domain"/>
    <property type="match status" value="1"/>
</dbReference>
<reference evidence="9 10" key="1">
    <citation type="journal article" date="2021" name="Elife">
        <title>Chloroplast acquisition without the gene transfer in kleptoplastic sea slugs, Plakobranchus ocellatus.</title>
        <authorList>
            <person name="Maeda T."/>
            <person name="Takahashi S."/>
            <person name="Yoshida T."/>
            <person name="Shimamura S."/>
            <person name="Takaki Y."/>
            <person name="Nagai Y."/>
            <person name="Toyoda A."/>
            <person name="Suzuki Y."/>
            <person name="Arimoto A."/>
            <person name="Ishii H."/>
            <person name="Satoh N."/>
            <person name="Nishiyama T."/>
            <person name="Hasebe M."/>
            <person name="Maruyama T."/>
            <person name="Minagawa J."/>
            <person name="Obokata J."/>
            <person name="Shigenobu S."/>
        </authorList>
    </citation>
    <scope>NUCLEOTIDE SEQUENCE [LARGE SCALE GENOMIC DNA]</scope>
</reference>
<dbReference type="PANTHER" id="PTHR11552:SF147">
    <property type="entry name" value="CHOLINE DEHYDROGENASE, MITOCHONDRIAL"/>
    <property type="match status" value="1"/>
</dbReference>
<feature type="binding site" evidence="5">
    <location>
        <position position="167"/>
    </location>
    <ligand>
        <name>FAD</name>
        <dbReference type="ChEBI" id="CHEBI:57692"/>
    </ligand>
</feature>
<evidence type="ECO:0000256" key="3">
    <source>
        <dbReference type="ARBA" id="ARBA00022630"/>
    </source>
</evidence>
<comment type="similarity">
    <text evidence="2 6">Belongs to the GMC oxidoreductase family.</text>
</comment>